<organism evidence="1 2">
    <name type="scientific">Xylaria curta</name>
    <dbReference type="NCBI Taxonomy" id="42375"/>
    <lineage>
        <taxon>Eukaryota</taxon>
        <taxon>Fungi</taxon>
        <taxon>Dikarya</taxon>
        <taxon>Ascomycota</taxon>
        <taxon>Pezizomycotina</taxon>
        <taxon>Sordariomycetes</taxon>
        <taxon>Xylariomycetidae</taxon>
        <taxon>Xylariales</taxon>
        <taxon>Xylariaceae</taxon>
        <taxon>Xylaria</taxon>
    </lineage>
</organism>
<name>A0ACC1PD81_9PEZI</name>
<dbReference type="Proteomes" id="UP001143856">
    <property type="component" value="Unassembled WGS sequence"/>
</dbReference>
<dbReference type="EMBL" id="JAPDGR010000419">
    <property type="protein sequence ID" value="KAJ2990436.1"/>
    <property type="molecule type" value="Genomic_DNA"/>
</dbReference>
<reference evidence="1" key="1">
    <citation type="submission" date="2022-10" db="EMBL/GenBank/DDBJ databases">
        <title>Genome Sequence of Xylaria curta.</title>
        <authorList>
            <person name="Buettner E."/>
        </authorList>
    </citation>
    <scope>NUCLEOTIDE SEQUENCE</scope>
    <source>
        <strain evidence="1">Babe10</strain>
    </source>
</reference>
<evidence type="ECO:0000313" key="2">
    <source>
        <dbReference type="Proteomes" id="UP001143856"/>
    </source>
</evidence>
<accession>A0ACC1PD81</accession>
<keyword evidence="2" id="KW-1185">Reference proteome</keyword>
<protein>
    <submittedName>
        <fullName evidence="1">Uncharacterized protein</fullName>
    </submittedName>
</protein>
<evidence type="ECO:0000313" key="1">
    <source>
        <dbReference type="EMBL" id="KAJ2990436.1"/>
    </source>
</evidence>
<proteinExistence type="predicted"/>
<gene>
    <name evidence="1" type="ORF">NUW58_g2950</name>
</gene>
<comment type="caution">
    <text evidence="1">The sequence shown here is derived from an EMBL/GenBank/DDBJ whole genome shotgun (WGS) entry which is preliminary data.</text>
</comment>
<sequence length="368" mass="40991">MIQTNRRQLFYLCALGLWGLWGFAAFNGMFDRLNTVMETRVMPDGRQLRDTYSGNAFLDERLTLLSAFYEVLSNDFSSGPRLLFFDINFVVACTNLWALIESRRLGVRNAFLKWPVWAMILWNANGAAIVQPLFFYLLCKSKTRLRSTAIPTNDARALFIATFAILLSPLLIFAPAWANSPTSGHHGSIAYFHYSPVFVLGLFLATSSLLPTKPSSGRAIEAAKESKKWIVLSLILAGITSAAVHIYTVVSALISRDPDISLLRLFVPIRATTDPIYSLPVASKSLVPEYAALLENLHLFSQYDWIVVTMSCIVFTHTLLSRRDGEDKPKEIVSREETRELAYLSVATLLLGPGAAGSFALAIREARI</sequence>